<dbReference type="InterPro" id="IPR033904">
    <property type="entry name" value="Trans_IPPS_HH"/>
</dbReference>
<dbReference type="InterPro" id="IPR008949">
    <property type="entry name" value="Isoprenoid_synthase_dom_sf"/>
</dbReference>
<dbReference type="RefSeq" id="WP_002492462.1">
    <property type="nucleotide sequence ID" value="NZ_AP021848.1"/>
</dbReference>
<evidence type="ECO:0000256" key="8">
    <source>
        <dbReference type="ARBA" id="ARBA00022746"/>
    </source>
</evidence>
<comment type="caution">
    <text evidence="11">The sequence shown here is derived from an EMBL/GenBank/DDBJ whole genome shotgun (WGS) entry which is preliminary data.</text>
</comment>
<dbReference type="Pfam" id="PF00494">
    <property type="entry name" value="SQS_PSY"/>
    <property type="match status" value="1"/>
</dbReference>
<dbReference type="PANTHER" id="PTHR31480">
    <property type="entry name" value="BIFUNCTIONAL LYCOPENE CYCLASE/PHYTOENE SYNTHASE"/>
    <property type="match status" value="1"/>
</dbReference>
<evidence type="ECO:0000256" key="7">
    <source>
        <dbReference type="ARBA" id="ARBA00022679"/>
    </source>
</evidence>
<dbReference type="GeneID" id="58090913"/>
<sequence>MTLDDHFQYCHQLMKHHSKSFSYAFDYLPDRERRAVWAIYAVCRVIDDSIDVHHDPQYLQYIRQDIMAIEQQQLHPEFQSDARIMHAFSNVAHTFKMEYPAFYKLIDTVRKDQYFEQFDTDEAMLDYCYGVAGTVGEVLTPILAQQPTTETFRVARKLGEALQLTNILRDVGEDFEHGRIYISKERLAHFNIDIKQQYQQGVTSNYIKMWEALAYIAEQAYHDALSNIHVFNKQAQPIIELAAVIYAGILDEVRKAGYTLHQRVYVSKVDKAKFYRRIKKKYQGQVE</sequence>
<evidence type="ECO:0000256" key="9">
    <source>
        <dbReference type="ARBA" id="ARBA00031761"/>
    </source>
</evidence>
<comment type="catalytic activity">
    <reaction evidence="1">
        <text>2 (2E,6E)-farnesyl diphosphate = 15-cis-4,4'-diapophytoene + 2 diphosphate</text>
        <dbReference type="Rhea" id="RHEA:31547"/>
        <dbReference type="ChEBI" id="CHEBI:33019"/>
        <dbReference type="ChEBI" id="CHEBI:62738"/>
        <dbReference type="ChEBI" id="CHEBI:175763"/>
        <dbReference type="EC" id="2.5.1.96"/>
    </reaction>
</comment>
<dbReference type="EMBL" id="SCHB01000003">
    <property type="protein sequence ID" value="TBW72585.1"/>
    <property type="molecule type" value="Genomic_DNA"/>
</dbReference>
<dbReference type="GO" id="GO:0004311">
    <property type="term" value="F:geranylgeranyl diphosphate synthase activity"/>
    <property type="evidence" value="ECO:0007669"/>
    <property type="project" value="InterPro"/>
</dbReference>
<keyword evidence="7" id="KW-0808">Transferase</keyword>
<dbReference type="SFLD" id="SFLDS00005">
    <property type="entry name" value="Isoprenoid_Synthase_Type_I"/>
    <property type="match status" value="1"/>
</dbReference>
<dbReference type="InterPro" id="IPR019845">
    <property type="entry name" value="Squalene/phytoene_synthase_CS"/>
</dbReference>
<keyword evidence="8" id="KW-0125">Carotenoid biosynthesis</keyword>
<evidence type="ECO:0000256" key="3">
    <source>
        <dbReference type="ARBA" id="ARBA00004677"/>
    </source>
</evidence>
<reference evidence="11 12" key="1">
    <citation type="journal article" date="2019" name="Sci. Transl. Med.">
        <title>Quorum sensing between bacterial species on the skin protects against epidermal injury in atopic dermatitis.</title>
        <authorList>
            <person name="Williams M.R."/>
        </authorList>
    </citation>
    <scope>NUCLEOTIDE SEQUENCE [LARGE SCALE GENOMIC DNA]</scope>
    <source>
        <strain evidence="11 12">E7</strain>
    </source>
</reference>
<dbReference type="Proteomes" id="UP000293637">
    <property type="component" value="Unassembled WGS sequence"/>
</dbReference>
<gene>
    <name evidence="11" type="ORF">EQ812_06320</name>
</gene>
<protein>
    <recommendedName>
        <fullName evidence="6">4,4'-diapophytoene synthase</fullName>
        <ecNumber evidence="5">2.5.1.96</ecNumber>
    </recommendedName>
    <alternativeName>
        <fullName evidence="9">C30 carotenoid synthase</fullName>
    </alternativeName>
    <alternativeName>
        <fullName evidence="10">Dehydrosqualene synthase</fullName>
    </alternativeName>
</protein>
<dbReference type="SFLD" id="SFLDG01018">
    <property type="entry name" value="Squalene/Phytoene_Synthase_Lik"/>
    <property type="match status" value="1"/>
</dbReference>
<evidence type="ECO:0000256" key="10">
    <source>
        <dbReference type="ARBA" id="ARBA00032389"/>
    </source>
</evidence>
<dbReference type="AlphaFoldDB" id="A0A4Q9WC62"/>
<dbReference type="GO" id="GO:0051996">
    <property type="term" value="F:squalene synthase [NAD(P)H] activity"/>
    <property type="evidence" value="ECO:0007669"/>
    <property type="project" value="InterPro"/>
</dbReference>
<comment type="function">
    <text evidence="2">Involved in the biosynthesis of the yellow-orange carotenoid staphyloxanthin, which plays a role in the virulence via its protective function against oxidative stress. Catalyzes the head-to-head condensation of two molecules of farnesyl diphosphate (FPP) into the colorless C(30) carotenoid 4,4'-diapophytoene (dehydrosqualene).</text>
</comment>
<dbReference type="GO" id="GO:0016117">
    <property type="term" value="P:carotenoid biosynthetic process"/>
    <property type="evidence" value="ECO:0007669"/>
    <property type="project" value="UniProtKB-KW"/>
</dbReference>
<organism evidence="11 12">
    <name type="scientific">Staphylococcus lugdunensis</name>
    <dbReference type="NCBI Taxonomy" id="28035"/>
    <lineage>
        <taxon>Bacteria</taxon>
        <taxon>Bacillati</taxon>
        <taxon>Bacillota</taxon>
        <taxon>Bacilli</taxon>
        <taxon>Bacillales</taxon>
        <taxon>Staphylococcaceae</taxon>
        <taxon>Staphylococcus</taxon>
    </lineage>
</organism>
<dbReference type="CDD" id="cd00683">
    <property type="entry name" value="Trans_IPPS_HH"/>
    <property type="match status" value="1"/>
</dbReference>
<dbReference type="InterPro" id="IPR044843">
    <property type="entry name" value="Trans_IPPS_bact-type"/>
</dbReference>
<evidence type="ECO:0000256" key="4">
    <source>
        <dbReference type="ARBA" id="ARBA00009720"/>
    </source>
</evidence>
<dbReference type="SUPFAM" id="SSF48576">
    <property type="entry name" value="Terpenoid synthases"/>
    <property type="match status" value="1"/>
</dbReference>
<evidence type="ECO:0000313" key="12">
    <source>
        <dbReference type="Proteomes" id="UP000293637"/>
    </source>
</evidence>
<dbReference type="SFLD" id="SFLDG01212">
    <property type="entry name" value="Phytoene_synthase_like"/>
    <property type="match status" value="1"/>
</dbReference>
<dbReference type="Gene3D" id="1.10.600.10">
    <property type="entry name" value="Farnesyl Diphosphate Synthase"/>
    <property type="match status" value="1"/>
</dbReference>
<accession>A0A4Q9WC62</accession>
<evidence type="ECO:0000256" key="5">
    <source>
        <dbReference type="ARBA" id="ARBA00012627"/>
    </source>
</evidence>
<dbReference type="UniPathway" id="UPA00029">
    <property type="reaction ID" value="UER00556"/>
</dbReference>
<comment type="pathway">
    <text evidence="3">Carotenoid biosynthesis; staphyloxanthin biosynthesis; staphyloxanthin from farnesyl diphosphate: step 1/5.</text>
</comment>
<comment type="similarity">
    <text evidence="4">Belongs to the phytoene/squalene synthase family. CrtM subfamily.</text>
</comment>
<dbReference type="EC" id="2.5.1.96" evidence="5"/>
<evidence type="ECO:0000313" key="11">
    <source>
        <dbReference type="EMBL" id="TBW72585.1"/>
    </source>
</evidence>
<dbReference type="PROSITE" id="PS01044">
    <property type="entry name" value="SQUALEN_PHYTOEN_SYN_1"/>
    <property type="match status" value="1"/>
</dbReference>
<evidence type="ECO:0000256" key="1">
    <source>
        <dbReference type="ARBA" id="ARBA00000746"/>
    </source>
</evidence>
<evidence type="ECO:0000256" key="6">
    <source>
        <dbReference type="ARBA" id="ARBA00016163"/>
    </source>
</evidence>
<proteinExistence type="inferred from homology"/>
<dbReference type="InterPro" id="IPR002060">
    <property type="entry name" value="Squ/phyt_synthse"/>
</dbReference>
<name>A0A4Q9WC62_STALU</name>
<evidence type="ECO:0000256" key="2">
    <source>
        <dbReference type="ARBA" id="ARBA00002144"/>
    </source>
</evidence>